<gene>
    <name evidence="2" type="ORF">GCM10011511_44000</name>
</gene>
<feature type="chain" id="PRO_5035272424" description="VWA domain-containing protein" evidence="1">
    <location>
        <begin position="20"/>
        <end position="464"/>
    </location>
</feature>
<dbReference type="Proteomes" id="UP000607559">
    <property type="component" value="Unassembled WGS sequence"/>
</dbReference>
<dbReference type="AlphaFoldDB" id="A0A8J2XV10"/>
<dbReference type="RefSeq" id="WP_188935872.1">
    <property type="nucleotide sequence ID" value="NZ_BMJC01000005.1"/>
</dbReference>
<sequence length="464" mass="52311">MKILVFVILISCIPGSAFCQSGLSSIVRQREIFTPYYEMTSAGGKVLYLPMNYGRSAFSYKQEAAVKSLKNATVVRVDLVYSDYPAKADFSLLTKRRLETLQKMLPAIFSDKNIEFRKIRQTLATTKAVAAGLQHGFFIYFRPLPTKTSGEKEARVLKSLLMDTSLERPARDSSSTVWFSESMIMGDTAGATLPDLPANYTREITRISVEDAVSRGYLEKETAKEYKKLMDTVFCIEDKRDGGCDLGDYSIYDLPDSTVTQVLKRHKWSHSLIVADVTGSMYPYSAQLLKWVQLTLTDKENRYFVFFNDGDNKDDDKKVIGRTGGIYPVYTNEYDRVEKTIIRAMENGSGGDAPENNIEALLESEKVCKGCDSIVMIADNWAPIKDISLLSSYHRPVKVILCGVFDRINKDYLKLARDTKGSLHLIEEDIYRLSELKEGETIKIHGLIYRLTDGNFVDVTPGTL</sequence>
<evidence type="ECO:0000313" key="3">
    <source>
        <dbReference type="Proteomes" id="UP000607559"/>
    </source>
</evidence>
<accession>A0A8J2XV10</accession>
<evidence type="ECO:0008006" key="4">
    <source>
        <dbReference type="Google" id="ProtNLM"/>
    </source>
</evidence>
<organism evidence="2 3">
    <name type="scientific">Puia dinghuensis</name>
    <dbReference type="NCBI Taxonomy" id="1792502"/>
    <lineage>
        <taxon>Bacteria</taxon>
        <taxon>Pseudomonadati</taxon>
        <taxon>Bacteroidota</taxon>
        <taxon>Chitinophagia</taxon>
        <taxon>Chitinophagales</taxon>
        <taxon>Chitinophagaceae</taxon>
        <taxon>Puia</taxon>
    </lineage>
</organism>
<keyword evidence="1" id="KW-0732">Signal</keyword>
<protein>
    <recommendedName>
        <fullName evidence="4">VWA domain-containing protein</fullName>
    </recommendedName>
</protein>
<keyword evidence="3" id="KW-1185">Reference proteome</keyword>
<dbReference type="EMBL" id="BMJC01000005">
    <property type="protein sequence ID" value="GGB15416.1"/>
    <property type="molecule type" value="Genomic_DNA"/>
</dbReference>
<proteinExistence type="predicted"/>
<reference evidence="2" key="2">
    <citation type="submission" date="2020-09" db="EMBL/GenBank/DDBJ databases">
        <authorList>
            <person name="Sun Q."/>
            <person name="Zhou Y."/>
        </authorList>
    </citation>
    <scope>NUCLEOTIDE SEQUENCE</scope>
    <source>
        <strain evidence="2">CGMCC 1.15448</strain>
    </source>
</reference>
<evidence type="ECO:0000313" key="2">
    <source>
        <dbReference type="EMBL" id="GGB15416.1"/>
    </source>
</evidence>
<feature type="signal peptide" evidence="1">
    <location>
        <begin position="1"/>
        <end position="19"/>
    </location>
</feature>
<comment type="caution">
    <text evidence="2">The sequence shown here is derived from an EMBL/GenBank/DDBJ whole genome shotgun (WGS) entry which is preliminary data.</text>
</comment>
<evidence type="ECO:0000256" key="1">
    <source>
        <dbReference type="SAM" id="SignalP"/>
    </source>
</evidence>
<name>A0A8J2XV10_9BACT</name>
<reference evidence="2" key="1">
    <citation type="journal article" date="2014" name="Int. J. Syst. Evol. Microbiol.">
        <title>Complete genome sequence of Corynebacterium casei LMG S-19264T (=DSM 44701T), isolated from a smear-ripened cheese.</title>
        <authorList>
            <consortium name="US DOE Joint Genome Institute (JGI-PGF)"/>
            <person name="Walter F."/>
            <person name="Albersmeier A."/>
            <person name="Kalinowski J."/>
            <person name="Ruckert C."/>
        </authorList>
    </citation>
    <scope>NUCLEOTIDE SEQUENCE</scope>
    <source>
        <strain evidence="2">CGMCC 1.15448</strain>
    </source>
</reference>